<protein>
    <submittedName>
        <fullName evidence="1">Uncharacterized protein</fullName>
    </submittedName>
</protein>
<keyword evidence="2" id="KW-1185">Reference proteome</keyword>
<comment type="caution">
    <text evidence="1">The sequence shown here is derived from an EMBL/GenBank/DDBJ whole genome shotgun (WGS) entry which is preliminary data.</text>
</comment>
<proteinExistence type="predicted"/>
<organism evidence="1 2">
    <name type="scientific">Ixodes persulcatus</name>
    <name type="common">Taiga tick</name>
    <dbReference type="NCBI Taxonomy" id="34615"/>
    <lineage>
        <taxon>Eukaryota</taxon>
        <taxon>Metazoa</taxon>
        <taxon>Ecdysozoa</taxon>
        <taxon>Arthropoda</taxon>
        <taxon>Chelicerata</taxon>
        <taxon>Arachnida</taxon>
        <taxon>Acari</taxon>
        <taxon>Parasitiformes</taxon>
        <taxon>Ixodida</taxon>
        <taxon>Ixodoidea</taxon>
        <taxon>Ixodidae</taxon>
        <taxon>Ixodinae</taxon>
        <taxon>Ixodes</taxon>
    </lineage>
</organism>
<gene>
    <name evidence="1" type="ORF">HPB47_017091</name>
</gene>
<name>A0AC60QR75_IXOPE</name>
<evidence type="ECO:0000313" key="2">
    <source>
        <dbReference type="Proteomes" id="UP000805193"/>
    </source>
</evidence>
<reference evidence="1 2" key="1">
    <citation type="journal article" date="2020" name="Cell">
        <title>Large-Scale Comparative Analyses of Tick Genomes Elucidate Their Genetic Diversity and Vector Capacities.</title>
        <authorList>
            <consortium name="Tick Genome and Microbiome Consortium (TIGMIC)"/>
            <person name="Jia N."/>
            <person name="Wang J."/>
            <person name="Shi W."/>
            <person name="Du L."/>
            <person name="Sun Y."/>
            <person name="Zhan W."/>
            <person name="Jiang J.F."/>
            <person name="Wang Q."/>
            <person name="Zhang B."/>
            <person name="Ji P."/>
            <person name="Bell-Sakyi L."/>
            <person name="Cui X.M."/>
            <person name="Yuan T.T."/>
            <person name="Jiang B.G."/>
            <person name="Yang W.F."/>
            <person name="Lam T.T."/>
            <person name="Chang Q.C."/>
            <person name="Ding S.J."/>
            <person name="Wang X.J."/>
            <person name="Zhu J.G."/>
            <person name="Ruan X.D."/>
            <person name="Zhao L."/>
            <person name="Wei J.T."/>
            <person name="Ye R.Z."/>
            <person name="Que T.C."/>
            <person name="Du C.H."/>
            <person name="Zhou Y.H."/>
            <person name="Cheng J.X."/>
            <person name="Dai P.F."/>
            <person name="Guo W.B."/>
            <person name="Han X.H."/>
            <person name="Huang E.J."/>
            <person name="Li L.F."/>
            <person name="Wei W."/>
            <person name="Gao Y.C."/>
            <person name="Liu J.Z."/>
            <person name="Shao H.Z."/>
            <person name="Wang X."/>
            <person name="Wang C.C."/>
            <person name="Yang T.C."/>
            <person name="Huo Q.B."/>
            <person name="Li W."/>
            <person name="Chen H.Y."/>
            <person name="Chen S.E."/>
            <person name="Zhou L.G."/>
            <person name="Ni X.B."/>
            <person name="Tian J.H."/>
            <person name="Sheng Y."/>
            <person name="Liu T."/>
            <person name="Pan Y.S."/>
            <person name="Xia L.Y."/>
            <person name="Li J."/>
            <person name="Zhao F."/>
            <person name="Cao W.C."/>
        </authorList>
    </citation>
    <scope>NUCLEOTIDE SEQUENCE [LARGE SCALE GENOMIC DNA]</scope>
    <source>
        <strain evidence="1">Iper-2018</strain>
    </source>
</reference>
<sequence length="431" mass="47962">MQQTFVRTLQGPPPHAHTRSAPPQCLSALPMYCSGTAARSVRMRRSSGCDAPFTMQELTLALDSINECSAPGKDGITWRMLRNLNEPERRKLLEELNDLVERLVLTRLTYILEEAGHYPHYDAGQTGFRPGLCTHDSLHLLRSFVGKRRRCTNKVPGLLVAVDLKKAFDTVDHSAVIEALEESGASTRTVNIVRSFLRNRTFEISSGAKQPRTFSNVRGVPQGAILSPTLFNLVMRKITRALRAVPHLQHTTYADDITLWVDPRNTKLDTQETLATMQTALDTLDQCLQTTGMQPSPDKTAFLIVGGLEHSRGQIHLTLGGQPIQRSPVRWIRVLGVPLHEQGGAQEWMKQLKPAWRRQLHQIKRIGNRFGGAGMQTIRLLTQAVLTDQGTAQAAGSLTSRMPACDYRPSKTHQTGRAVPILGPSYFASHY</sequence>
<dbReference type="EMBL" id="JABSTQ010005929">
    <property type="protein sequence ID" value="KAG0438262.1"/>
    <property type="molecule type" value="Genomic_DNA"/>
</dbReference>
<accession>A0AC60QR75</accession>
<dbReference type="Proteomes" id="UP000805193">
    <property type="component" value="Unassembled WGS sequence"/>
</dbReference>
<evidence type="ECO:0000313" key="1">
    <source>
        <dbReference type="EMBL" id="KAG0438262.1"/>
    </source>
</evidence>